<dbReference type="InterPro" id="IPR001646">
    <property type="entry name" value="5peptide_repeat"/>
</dbReference>
<feature type="transmembrane region" description="Helical" evidence="1">
    <location>
        <begin position="674"/>
        <end position="695"/>
    </location>
</feature>
<dbReference type="Pfam" id="PF13576">
    <property type="entry name" value="Pentapeptide_3"/>
    <property type="match status" value="4"/>
</dbReference>
<keyword evidence="4" id="KW-1185">Reference proteome</keyword>
<organism evidence="3 4">
    <name type="scientific">Haloarcula quadrata</name>
    <dbReference type="NCBI Taxonomy" id="182779"/>
    <lineage>
        <taxon>Archaea</taxon>
        <taxon>Methanobacteriati</taxon>
        <taxon>Methanobacteriota</taxon>
        <taxon>Stenosarchaea group</taxon>
        <taxon>Halobacteria</taxon>
        <taxon>Halobacteriales</taxon>
        <taxon>Haloarculaceae</taxon>
        <taxon>Haloarcula</taxon>
    </lineage>
</organism>
<reference evidence="3 4" key="1">
    <citation type="submission" date="2018-10" db="EMBL/GenBank/DDBJ databases">
        <title>Genomic Encyclopedia of Archaeal and Bacterial Type Strains, Phase II (KMG-II): from individual species to whole genera.</title>
        <authorList>
            <person name="Goeker M."/>
        </authorList>
    </citation>
    <scope>NUCLEOTIDE SEQUENCE [LARGE SCALE GENOMIC DNA]</scope>
    <source>
        <strain evidence="3 4">DSM 11927</strain>
    </source>
</reference>
<feature type="transmembrane region" description="Helical" evidence="1">
    <location>
        <begin position="716"/>
        <end position="736"/>
    </location>
</feature>
<proteinExistence type="predicted"/>
<dbReference type="EMBL" id="RBWW01000002">
    <property type="protein sequence ID" value="RKS78170.1"/>
    <property type="molecule type" value="Genomic_DNA"/>
</dbReference>
<dbReference type="Proteomes" id="UP000268233">
    <property type="component" value="Unassembled WGS sequence"/>
</dbReference>
<dbReference type="InterPro" id="IPR013099">
    <property type="entry name" value="K_chnl_dom"/>
</dbReference>
<keyword evidence="1" id="KW-1133">Transmembrane helix</keyword>
<evidence type="ECO:0000313" key="4">
    <source>
        <dbReference type="Proteomes" id="UP000268233"/>
    </source>
</evidence>
<name>A0A495QVS0_9EURY</name>
<dbReference type="Gene3D" id="2.160.20.80">
    <property type="entry name" value="E3 ubiquitin-protein ligase SopA"/>
    <property type="match status" value="2"/>
</dbReference>
<sequence>MSSVPDAETCSYRFDPSNETDAYIETTWECPHESHAESDNCIFHMSRAERRSLDVTDDDIVQTLRENLTSQDPRSNEYVGADLPTMSLTYQQIDGATNHLLNFQHADIAALDITHGHIAQGINLREATIGSLKLDDAILSGILEATAVTVTDEFSANETTFHEDVRFSQAHFHGRVDCDEAIFDEDTSFRDASFTGETSFRNITARGSSHELDDHISFAGAHFESAALFNRAAVECATFADTQFDDDATFTHAIFGDDTTFATTEFRRSATFNEATFNEDATFTDVTVDGRANFRGTEFNGGARTVEDDIAFDNAHFRGDADFKLARFRYADFSETTFDGRLNLDRAEFEARVDCHDMHVLGDLCLDRAVFSDPVHAHDATFEGSVSAFETEFYGDADFVNATFGGPATFDEVRFHEDVSFKRATFKSEASFVGALFEGEAKSLEDNATFEEAVFETNATFREATFTNLSLWDTRFAVEVDFTGATVTGEVHIRLHALDDDIYMNFVSASISGGQIVEPGDSNIPFDFTEATVGNVQLGSENGSGELLDQFRFCRTDFDHFDFSDHHSYLERNDWVLHEFSGNNATGDFSVEMTPDVIEETYRKAMTSANDVGDTPASREFEYKRFHYNRRKNLSLIRDEYSLDATTKAKKGASVVLNRVMQFTCGYGNRLPRIAALTFLLPLVYGILYVLGGPLETGAGVVWNAEDQLAVIGNGIYYSYISFSTIGYGGIGPIGWGAKLLAASQGMLNGLLFTLLTFTLFKRVLGGS</sequence>
<feature type="domain" description="Potassium channel" evidence="2">
    <location>
        <begin position="711"/>
        <end position="764"/>
    </location>
</feature>
<gene>
    <name evidence="3" type="ORF">BDK61_3823</name>
</gene>
<feature type="transmembrane region" description="Helical" evidence="1">
    <location>
        <begin position="742"/>
        <end position="761"/>
    </location>
</feature>
<keyword evidence="1" id="KW-0812">Transmembrane</keyword>
<dbReference type="SUPFAM" id="SSF81324">
    <property type="entry name" value="Voltage-gated potassium channels"/>
    <property type="match status" value="1"/>
</dbReference>
<evidence type="ECO:0000256" key="1">
    <source>
        <dbReference type="SAM" id="Phobius"/>
    </source>
</evidence>
<accession>A0A495QVS0</accession>
<comment type="caution">
    <text evidence="3">The sequence shown here is derived from an EMBL/GenBank/DDBJ whole genome shotgun (WGS) entry which is preliminary data.</text>
</comment>
<dbReference type="Pfam" id="PF07885">
    <property type="entry name" value="Ion_trans_2"/>
    <property type="match status" value="1"/>
</dbReference>
<dbReference type="AlphaFoldDB" id="A0A495QVS0"/>
<evidence type="ECO:0000313" key="3">
    <source>
        <dbReference type="EMBL" id="RKS78170.1"/>
    </source>
</evidence>
<keyword evidence="1" id="KW-0472">Membrane</keyword>
<dbReference type="PANTHER" id="PTHR14136">
    <property type="entry name" value="BTB_POZ DOMAIN-CONTAINING PROTEIN KCTD9"/>
    <property type="match status" value="1"/>
</dbReference>
<protein>
    <submittedName>
        <fullName evidence="3">Pentapeptide repeat protein</fullName>
    </submittedName>
</protein>
<dbReference type="InterPro" id="IPR051082">
    <property type="entry name" value="Pentapeptide-BTB/POZ_domain"/>
</dbReference>
<dbReference type="Gene3D" id="1.10.287.70">
    <property type="match status" value="1"/>
</dbReference>
<evidence type="ECO:0000259" key="2">
    <source>
        <dbReference type="Pfam" id="PF07885"/>
    </source>
</evidence>
<dbReference type="PANTHER" id="PTHR14136:SF17">
    <property type="entry name" value="BTB_POZ DOMAIN-CONTAINING PROTEIN KCTD9"/>
    <property type="match status" value="1"/>
</dbReference>
<dbReference type="RefSeq" id="WP_121304063.1">
    <property type="nucleotide sequence ID" value="NZ_RBWW01000002.1"/>
</dbReference>